<dbReference type="GO" id="GO:0016491">
    <property type="term" value="F:oxidoreductase activity"/>
    <property type="evidence" value="ECO:0007669"/>
    <property type="project" value="InterPro"/>
</dbReference>
<dbReference type="SUPFAM" id="SSF51735">
    <property type="entry name" value="NAD(P)-binding Rossmann-fold domains"/>
    <property type="match status" value="1"/>
</dbReference>
<evidence type="ECO:0000256" key="1">
    <source>
        <dbReference type="ARBA" id="ARBA00022857"/>
    </source>
</evidence>
<dbReference type="Gene3D" id="3.90.180.10">
    <property type="entry name" value="Medium-chain alcohol dehydrogenases, catalytic domain"/>
    <property type="match status" value="1"/>
</dbReference>
<dbReference type="Pfam" id="PF00107">
    <property type="entry name" value="ADH_zinc_N"/>
    <property type="match status" value="1"/>
</dbReference>
<dbReference type="InterPro" id="IPR051603">
    <property type="entry name" value="Zinc-ADH_QOR/CCCR"/>
</dbReference>
<dbReference type="InterPro" id="IPR013154">
    <property type="entry name" value="ADH-like_N"/>
</dbReference>
<dbReference type="EMBL" id="ANOH01000054">
    <property type="protein sequence ID" value="EMI57917.1"/>
    <property type="molecule type" value="Genomic_DNA"/>
</dbReference>
<proteinExistence type="predicted"/>
<dbReference type="CDD" id="cd08253">
    <property type="entry name" value="zeta_crystallin"/>
    <property type="match status" value="1"/>
</dbReference>
<feature type="compositionally biased region" description="Polar residues" evidence="2">
    <location>
        <begin position="31"/>
        <end position="41"/>
    </location>
</feature>
<evidence type="ECO:0000259" key="3">
    <source>
        <dbReference type="SMART" id="SM00829"/>
    </source>
</evidence>
<dbReference type="Pfam" id="PF08240">
    <property type="entry name" value="ADH_N"/>
    <property type="match status" value="1"/>
</dbReference>
<dbReference type="Proteomes" id="UP000011885">
    <property type="component" value="Unassembled WGS sequence"/>
</dbReference>
<dbReference type="InterPro" id="IPR013149">
    <property type="entry name" value="ADH-like_C"/>
</dbReference>
<evidence type="ECO:0000313" key="4">
    <source>
        <dbReference type="EMBL" id="EMI57917.1"/>
    </source>
</evidence>
<dbReference type="InterPro" id="IPR011032">
    <property type="entry name" value="GroES-like_sf"/>
</dbReference>
<reference evidence="4 5" key="1">
    <citation type="journal article" date="2013" name="Mar. Genomics">
        <title>Expression of sulfatases in Rhodopirellula baltica and the diversity of sulfatases in the genus Rhodopirellula.</title>
        <authorList>
            <person name="Wegner C.E."/>
            <person name="Richter-Heitmann T."/>
            <person name="Klindworth A."/>
            <person name="Klockow C."/>
            <person name="Richter M."/>
            <person name="Achstetter T."/>
            <person name="Glockner F.O."/>
            <person name="Harder J."/>
        </authorList>
    </citation>
    <scope>NUCLEOTIDE SEQUENCE [LARGE SCALE GENOMIC DNA]</scope>
    <source>
        <strain evidence="4 5">SM41</strain>
    </source>
</reference>
<dbReference type="AlphaFoldDB" id="M5U8W5"/>
<dbReference type="PANTHER" id="PTHR44154">
    <property type="entry name" value="QUINONE OXIDOREDUCTASE"/>
    <property type="match status" value="1"/>
</dbReference>
<organism evidence="4 5">
    <name type="scientific">Rhodopirellula sallentina SM41</name>
    <dbReference type="NCBI Taxonomy" id="1263870"/>
    <lineage>
        <taxon>Bacteria</taxon>
        <taxon>Pseudomonadati</taxon>
        <taxon>Planctomycetota</taxon>
        <taxon>Planctomycetia</taxon>
        <taxon>Pirellulales</taxon>
        <taxon>Pirellulaceae</taxon>
        <taxon>Rhodopirellula</taxon>
    </lineage>
</organism>
<name>M5U8W5_9BACT</name>
<dbReference type="PATRIC" id="fig|1263870.3.peg.706"/>
<keyword evidence="1" id="KW-0521">NADP</keyword>
<dbReference type="Gene3D" id="3.40.50.720">
    <property type="entry name" value="NAD(P)-binding Rossmann-like Domain"/>
    <property type="match status" value="1"/>
</dbReference>
<comment type="caution">
    <text evidence="4">The sequence shown here is derived from an EMBL/GenBank/DDBJ whole genome shotgun (WGS) entry which is preliminary data.</text>
</comment>
<dbReference type="SUPFAM" id="SSF50129">
    <property type="entry name" value="GroES-like"/>
    <property type="match status" value="1"/>
</dbReference>
<protein>
    <submittedName>
        <fullName evidence="4">Alcohol dehydrogenase zinc-binding domain-containing protein</fullName>
    </submittedName>
</protein>
<sequence>MRQIAEEVEPSVEFWADRHERYGPDVPTDSHALNLNAQTPDRPSIHRGDQIGSVSPLPIQSPFNIPARYSCTFHIVFLTIPHSFPDHSPHVSSTRSFMKAAFLTTQGPPEVIQYGDVPDPQVGEDQVLIRTHAMSVNPIDTYVRSGVIAAELPTPYFPGCDAAGIVEAVGSSVKRFQVGERVWTTNQGLVGRQGTFAEKIAVDEKWVFGLPDSVSFEDAAACALVGITAHLGLFREAQLQPGESILVIGGSGGVGSMVVQMAAATGARVIATAGSDEKAEKVRAFGAEEVILYKSQSIAEQVRQFSERGVNVVWETRREPDFATAVEVMAERGRMVLMAGRDAQPPFPVGPFYVKECSLHGFVMFKATPFEMRSAADELSRMMASGKVKANIGASFPLSEAAQAHTLQESATLDQSDRLCGKIIVTSNPSS</sequence>
<keyword evidence="5" id="KW-1185">Reference proteome</keyword>
<gene>
    <name evidence="4" type="ORF">RSSM_00644</name>
</gene>
<dbReference type="InterPro" id="IPR020843">
    <property type="entry name" value="ER"/>
</dbReference>
<evidence type="ECO:0000313" key="5">
    <source>
        <dbReference type="Proteomes" id="UP000011885"/>
    </source>
</evidence>
<feature type="region of interest" description="Disordered" evidence="2">
    <location>
        <begin position="26"/>
        <end position="53"/>
    </location>
</feature>
<dbReference type="InterPro" id="IPR036291">
    <property type="entry name" value="NAD(P)-bd_dom_sf"/>
</dbReference>
<dbReference type="PANTHER" id="PTHR44154:SF1">
    <property type="entry name" value="QUINONE OXIDOREDUCTASE"/>
    <property type="match status" value="1"/>
</dbReference>
<dbReference type="SMART" id="SM00829">
    <property type="entry name" value="PKS_ER"/>
    <property type="match status" value="1"/>
</dbReference>
<accession>M5U8W5</accession>
<evidence type="ECO:0000256" key="2">
    <source>
        <dbReference type="SAM" id="MobiDB-lite"/>
    </source>
</evidence>
<feature type="domain" description="Enoyl reductase (ER)" evidence="3">
    <location>
        <begin position="107"/>
        <end position="425"/>
    </location>
</feature>